<dbReference type="OrthoDB" id="5377392at2759"/>
<dbReference type="InterPro" id="IPR036388">
    <property type="entry name" value="WH-like_DNA-bd_sf"/>
</dbReference>
<dbReference type="GO" id="GO:0003918">
    <property type="term" value="F:DNA topoisomerase type II (double strand cut, ATP-hydrolyzing) activity"/>
    <property type="evidence" value="ECO:0007669"/>
    <property type="project" value="UniProtKB-UniRule"/>
</dbReference>
<feature type="region of interest" description="Disordered" evidence="13">
    <location>
        <begin position="315"/>
        <end position="415"/>
    </location>
</feature>
<feature type="region of interest" description="Disordered" evidence="13">
    <location>
        <begin position="65"/>
        <end position="84"/>
    </location>
</feature>
<feature type="domain" description="Spo11/DNA topoisomerase VI subunit A N-terminal" evidence="14">
    <location>
        <begin position="709"/>
        <end position="766"/>
    </location>
</feature>
<sequence>MEYDDLDEPADEFESKTFHVGCFNGHERTGYARGSPIHAAPTVSTGSFFQPRLTTFATSLNISGDRCREQSVGKPQPQQPSPESISLLYGLPVTVPIKLEDGHADELLEDDLDDLVEPYTERRHGFRVRDDLDEPVVQSSWQRTRLQMLDDLDEPEECAQAFETECRDDLHEPADLPLQSSVYDLRDDLDEPAPRPLPETVEHNNALFDDLEEPAASPCRARQDERSSRVELRDDLADPDVDDHASPQGSTGSKLDHLYDDLDEVLVDELISEVSDLMLQSHGSVHEGVETSCRFSRESTASFTDDISRHSLVRQGSQPSLHAAPGSKTPSTSQGDVAKRLCFEESEHRMQGTHDAETQNTAKRHRRECQPTAGRQETGKRSVETVQGNVTRTSSPTIASQSSMPAVSAAEGLRHADAAPKTAAVSIRGVEEHAGLPIANVSGNESEVNTPTANPSCIDESTARSISCEANVGTEAVSQDAPASRKYVAPSEISKDTSRPTSQQSSLLLDTPQSPVRWTSLPLQRSEEKGPSHLPTSPPLLRPGTTDPLSSAPPMQVDGAAPVQPLGTSPQTVGMPMSCSQHKCTGSETSTPPTEDNTQVRVSKGASENPPAPSAASTSAAKPPRKSRAARPGAGSRDPRQPVQTETVLARIDALLAAVATCRERGETPELLLPAKTRWRDLQLCTDAGHLVVTDETPRAEVRVRSENRLNMMMLLLQKIRHLVSTNTHSTKRDIYYQEVSLFGSQRAVDALLDDVTDLLAIPRESSHVRATSKGLVAGQLVLRCGDVLMDCSAAKHGLLVPENVPHVQLVSSSARFILVVEKDATFQKILDSGVLDHLPPGIVITGKGFPDLNTRLLLRMLTSRLAVPAMALLDADPHGLEIFFVYKYGSLARARESGRLTTPGLIWLGVRPTEVLHLDIPRSALLPLTAADRSKARCLLSRPYVKHNRFWQRQIREILASGRKAEIQCLSAIHPTFLTDLYLPSKIQECLAGGLGVSSGQDAVPRDRTEPCESVQALAAVE</sequence>
<evidence type="ECO:0000256" key="6">
    <source>
        <dbReference type="ARBA" id="ARBA00022723"/>
    </source>
</evidence>
<keyword evidence="9 12" id="KW-0238">DNA-binding</keyword>
<dbReference type="GO" id="GO:0046872">
    <property type="term" value="F:metal ion binding"/>
    <property type="evidence" value="ECO:0007669"/>
    <property type="project" value="UniProtKB-KW"/>
</dbReference>
<dbReference type="GO" id="GO:0003677">
    <property type="term" value="F:DNA binding"/>
    <property type="evidence" value="ECO:0007669"/>
    <property type="project" value="UniProtKB-UniRule"/>
</dbReference>
<feature type="compositionally biased region" description="Polar residues" evidence="13">
    <location>
        <begin position="441"/>
        <end position="455"/>
    </location>
</feature>
<dbReference type="PANTHER" id="PTHR10848:SF0">
    <property type="entry name" value="MEIOTIC RECOMBINATION PROTEIN SPO11"/>
    <property type="match status" value="1"/>
</dbReference>
<evidence type="ECO:0000256" key="4">
    <source>
        <dbReference type="ARBA" id="ARBA00006559"/>
    </source>
</evidence>
<keyword evidence="7" id="KW-0460">Magnesium</keyword>
<dbReference type="AlphaFoldDB" id="A0A6A4VMG8"/>
<evidence type="ECO:0000256" key="2">
    <source>
        <dbReference type="ARBA" id="ARBA00001946"/>
    </source>
</evidence>
<dbReference type="GO" id="GO:0000228">
    <property type="term" value="C:nuclear chromosome"/>
    <property type="evidence" value="ECO:0007669"/>
    <property type="project" value="TreeGrafter"/>
</dbReference>
<evidence type="ECO:0000256" key="3">
    <source>
        <dbReference type="ARBA" id="ARBA00004123"/>
    </source>
</evidence>
<dbReference type="GO" id="GO:0007131">
    <property type="term" value="P:reciprocal meiotic recombination"/>
    <property type="evidence" value="ECO:0007669"/>
    <property type="project" value="TreeGrafter"/>
</dbReference>
<keyword evidence="10 12" id="KW-0413">Isomerase</keyword>
<protein>
    <recommendedName>
        <fullName evidence="5">DNA topoisomerase (ATP-hydrolyzing)</fullName>
        <ecNumber evidence="5">5.6.2.2</ecNumber>
    </recommendedName>
</protein>
<dbReference type="PANTHER" id="PTHR10848">
    <property type="entry name" value="MEIOTIC RECOMBINATION PROTEIN SPO11"/>
    <property type="match status" value="1"/>
</dbReference>
<dbReference type="SUPFAM" id="SSF56726">
    <property type="entry name" value="DNA topoisomerase IV, alpha subunit"/>
    <property type="match status" value="1"/>
</dbReference>
<feature type="region of interest" description="Disordered" evidence="13">
    <location>
        <begin position="473"/>
        <end position="646"/>
    </location>
</feature>
<dbReference type="GO" id="GO:0000706">
    <property type="term" value="P:meiotic DNA double-strand break processing"/>
    <property type="evidence" value="ECO:0007669"/>
    <property type="project" value="TreeGrafter"/>
</dbReference>
<organism evidence="16 17">
    <name type="scientific">Amphibalanus amphitrite</name>
    <name type="common">Striped barnacle</name>
    <name type="synonym">Balanus amphitrite</name>
    <dbReference type="NCBI Taxonomy" id="1232801"/>
    <lineage>
        <taxon>Eukaryota</taxon>
        <taxon>Metazoa</taxon>
        <taxon>Ecdysozoa</taxon>
        <taxon>Arthropoda</taxon>
        <taxon>Crustacea</taxon>
        <taxon>Multicrustacea</taxon>
        <taxon>Cirripedia</taxon>
        <taxon>Thoracica</taxon>
        <taxon>Thoracicalcarea</taxon>
        <taxon>Balanomorpha</taxon>
        <taxon>Balanoidea</taxon>
        <taxon>Balanidae</taxon>
        <taxon>Amphibalaninae</taxon>
        <taxon>Amphibalanus</taxon>
    </lineage>
</organism>
<accession>A0A6A4VMG8</accession>
<evidence type="ECO:0000256" key="1">
    <source>
        <dbReference type="ARBA" id="ARBA00000185"/>
    </source>
</evidence>
<evidence type="ECO:0000256" key="9">
    <source>
        <dbReference type="ARBA" id="ARBA00023125"/>
    </source>
</evidence>
<dbReference type="PRINTS" id="PR01551">
    <property type="entry name" value="SPO11HOMOLOG"/>
</dbReference>
<evidence type="ECO:0000256" key="8">
    <source>
        <dbReference type="ARBA" id="ARBA00023029"/>
    </source>
</evidence>
<dbReference type="Gene3D" id="3.40.1360.10">
    <property type="match status" value="1"/>
</dbReference>
<feature type="active site" description="O-(5'-phospho-DNA)-tyrosine intermediate" evidence="12">
    <location>
        <position position="737"/>
    </location>
</feature>
<keyword evidence="17" id="KW-1185">Reference proteome</keyword>
<reference evidence="16 17" key="1">
    <citation type="submission" date="2019-07" db="EMBL/GenBank/DDBJ databases">
        <title>Draft genome assembly of a fouling barnacle, Amphibalanus amphitrite (Darwin, 1854): The first reference genome for Thecostraca.</title>
        <authorList>
            <person name="Kim W."/>
        </authorList>
    </citation>
    <scope>NUCLEOTIDE SEQUENCE [LARGE SCALE GENOMIC DNA]</scope>
    <source>
        <strain evidence="16">SNU_AA5</strain>
        <tissue evidence="16">Soma without cirri and trophi</tissue>
    </source>
</reference>
<dbReference type="PRINTS" id="PR01550">
    <property type="entry name" value="TOP6AFAMILY"/>
</dbReference>
<dbReference type="InterPro" id="IPR036078">
    <property type="entry name" value="Spo11/TopoVI_A_sf"/>
</dbReference>
<feature type="region of interest" description="Disordered" evidence="13">
    <location>
        <begin position="438"/>
        <end position="458"/>
    </location>
</feature>
<keyword evidence="11" id="KW-0539">Nucleus</keyword>
<dbReference type="InterPro" id="IPR002815">
    <property type="entry name" value="Spo11/TopoVI_A"/>
</dbReference>
<dbReference type="Proteomes" id="UP000440578">
    <property type="component" value="Unassembled WGS sequence"/>
</dbReference>
<keyword evidence="8 12" id="KW-0799">Topoisomerase</keyword>
<evidence type="ECO:0000313" key="16">
    <source>
        <dbReference type="EMBL" id="KAF0295836.1"/>
    </source>
</evidence>
<feature type="compositionally biased region" description="Polar residues" evidence="13">
    <location>
        <begin position="566"/>
        <end position="601"/>
    </location>
</feature>
<comment type="cofactor">
    <cofactor evidence="2">
        <name>Mg(2+)</name>
        <dbReference type="ChEBI" id="CHEBI:18420"/>
    </cofactor>
</comment>
<dbReference type="EMBL" id="VIIS01001595">
    <property type="protein sequence ID" value="KAF0295836.1"/>
    <property type="molecule type" value="Genomic_DNA"/>
</dbReference>
<feature type="compositionally biased region" description="Low complexity" evidence="13">
    <location>
        <begin position="606"/>
        <end position="622"/>
    </location>
</feature>
<dbReference type="InterPro" id="IPR013049">
    <property type="entry name" value="Spo11/TopoVI_A_N"/>
</dbReference>
<dbReference type="PROSITE" id="PS52041">
    <property type="entry name" value="TOPO_IIB"/>
    <property type="match status" value="1"/>
</dbReference>
<dbReference type="EC" id="5.6.2.2" evidence="5"/>
<dbReference type="GO" id="GO:0005524">
    <property type="term" value="F:ATP binding"/>
    <property type="evidence" value="ECO:0007669"/>
    <property type="project" value="InterPro"/>
</dbReference>
<comment type="caution">
    <text evidence="16">The sequence shown here is derived from an EMBL/GenBank/DDBJ whole genome shotgun (WGS) entry which is preliminary data.</text>
</comment>
<feature type="domain" description="Topoisomerase 6 subunit A/Spo11 TOPRIM" evidence="15">
    <location>
        <begin position="817"/>
        <end position="988"/>
    </location>
</feature>
<evidence type="ECO:0000256" key="12">
    <source>
        <dbReference type="PROSITE-ProRule" id="PRU01385"/>
    </source>
</evidence>
<evidence type="ECO:0000256" key="7">
    <source>
        <dbReference type="ARBA" id="ARBA00022842"/>
    </source>
</evidence>
<dbReference type="InterPro" id="IPR013048">
    <property type="entry name" value="Meiotic_Spo11"/>
</dbReference>
<feature type="compositionally biased region" description="Polar residues" evidence="13">
    <location>
        <begin position="384"/>
        <end position="405"/>
    </location>
</feature>
<dbReference type="CDD" id="cd00223">
    <property type="entry name" value="TOPRIM_TopoIIB_SPO"/>
    <property type="match status" value="1"/>
</dbReference>
<evidence type="ECO:0000256" key="10">
    <source>
        <dbReference type="ARBA" id="ARBA00023235"/>
    </source>
</evidence>
<evidence type="ECO:0000259" key="14">
    <source>
        <dbReference type="Pfam" id="PF04406"/>
    </source>
</evidence>
<dbReference type="Pfam" id="PF04406">
    <property type="entry name" value="TP6A_N"/>
    <property type="match status" value="1"/>
</dbReference>
<evidence type="ECO:0000256" key="11">
    <source>
        <dbReference type="ARBA" id="ARBA00023242"/>
    </source>
</evidence>
<dbReference type="Gene3D" id="1.10.10.10">
    <property type="entry name" value="Winged helix-like DNA-binding domain superfamily/Winged helix DNA-binding domain"/>
    <property type="match status" value="1"/>
</dbReference>
<dbReference type="GO" id="GO:0042138">
    <property type="term" value="P:meiotic DNA double-strand break formation"/>
    <property type="evidence" value="ECO:0007669"/>
    <property type="project" value="InterPro"/>
</dbReference>
<comment type="similarity">
    <text evidence="4 12">Belongs to the TOP6A family.</text>
</comment>
<name>A0A6A4VMG8_AMPAM</name>
<gene>
    <name evidence="16" type="primary">SPO11_0</name>
    <name evidence="16" type="ORF">FJT64_006685</name>
</gene>
<feature type="compositionally biased region" description="Basic and acidic residues" evidence="13">
    <location>
        <begin position="221"/>
        <end position="236"/>
    </location>
</feature>
<evidence type="ECO:0000259" key="15">
    <source>
        <dbReference type="Pfam" id="PF21180"/>
    </source>
</evidence>
<proteinExistence type="inferred from homology"/>
<dbReference type="InterPro" id="IPR034136">
    <property type="entry name" value="TOPRIM_Topo6A/Spo11"/>
</dbReference>
<evidence type="ECO:0000256" key="13">
    <source>
        <dbReference type="SAM" id="MobiDB-lite"/>
    </source>
</evidence>
<evidence type="ECO:0000256" key="5">
    <source>
        <dbReference type="ARBA" id="ARBA00012895"/>
    </source>
</evidence>
<keyword evidence="6" id="KW-0479">Metal-binding</keyword>
<comment type="subcellular location">
    <subcellularLocation>
        <location evidence="3">Nucleus</location>
    </subcellularLocation>
</comment>
<feature type="region of interest" description="Disordered" evidence="13">
    <location>
        <begin position="207"/>
        <end position="256"/>
    </location>
</feature>
<feature type="compositionally biased region" description="Basic and acidic residues" evidence="13">
    <location>
        <begin position="337"/>
        <end position="357"/>
    </location>
</feature>
<evidence type="ECO:0000313" key="17">
    <source>
        <dbReference type="Proteomes" id="UP000440578"/>
    </source>
</evidence>
<comment type="catalytic activity">
    <reaction evidence="1 12">
        <text>ATP-dependent breakage, passage and rejoining of double-stranded DNA.</text>
        <dbReference type="EC" id="5.6.2.2"/>
    </reaction>
</comment>
<feature type="compositionally biased region" description="Polar residues" evidence="13">
    <location>
        <begin position="499"/>
        <end position="523"/>
    </location>
</feature>
<dbReference type="Pfam" id="PF21180">
    <property type="entry name" value="TOP6A-Spo11_Toprim"/>
    <property type="match status" value="1"/>
</dbReference>